<protein>
    <submittedName>
        <fullName evidence="1">Uncharacterized protein</fullName>
    </submittedName>
</protein>
<sequence length="306" mass="34495">MMNSADKLLEIYERLKRLKQNGVKMKDIASTIEWSPSVLSGLYATVLPAFAELYAGGMNFDEALDEAIYKVNNISRKKLLGDIDTIYDFLTETMPAGTPRVGKKIPFLKQLASQSRLSTEKSKNLEGTYMSYSCSSSVRTLKAEPFYLTHAGDDGHLACGRKSVHGFVREGIAIVKEQQMLYILLNAFSEPNLSLVTVYMQLPFLEEVKILKGLYLVPDYNQNPIARRIVFVKLSDTYDASEFAALNARLIPHEEFTDTEKAIFDYTCELTDSLKMCTLPSPKLDLRDLQAEKTLLRKEAELESSL</sequence>
<comment type="caution">
    <text evidence="1">The sequence shown here is derived from an EMBL/GenBank/DDBJ whole genome shotgun (WGS) entry which is preliminary data.</text>
</comment>
<name>A0A413T524_9BACT</name>
<reference evidence="1 2" key="1">
    <citation type="submission" date="2018-08" db="EMBL/GenBank/DDBJ databases">
        <title>A genome reference for cultivated species of the human gut microbiota.</title>
        <authorList>
            <person name="Zou Y."/>
            <person name="Xue W."/>
            <person name="Luo G."/>
        </authorList>
    </citation>
    <scope>NUCLEOTIDE SEQUENCE [LARGE SCALE GENOMIC DNA]</scope>
    <source>
        <strain evidence="1 2">AM42-38</strain>
    </source>
</reference>
<gene>
    <name evidence="1" type="ORF">DW921_00255</name>
</gene>
<dbReference type="Proteomes" id="UP000283855">
    <property type="component" value="Unassembled WGS sequence"/>
</dbReference>
<dbReference type="AlphaFoldDB" id="A0A413T524"/>
<dbReference type="EMBL" id="QSFT01000001">
    <property type="protein sequence ID" value="RHA78932.1"/>
    <property type="molecule type" value="Genomic_DNA"/>
</dbReference>
<evidence type="ECO:0000313" key="1">
    <source>
        <dbReference type="EMBL" id="RHA78932.1"/>
    </source>
</evidence>
<accession>A0A413T524</accession>
<evidence type="ECO:0000313" key="2">
    <source>
        <dbReference type="Proteomes" id="UP000283855"/>
    </source>
</evidence>
<proteinExistence type="predicted"/>
<dbReference type="GeneID" id="78404510"/>
<dbReference type="RefSeq" id="WP_008142342.1">
    <property type="nucleotide sequence ID" value="NZ_CABJGD010000001.1"/>
</dbReference>
<organism evidence="1 2">
    <name type="scientific">Phocaeicola coprophilus</name>
    <dbReference type="NCBI Taxonomy" id="387090"/>
    <lineage>
        <taxon>Bacteria</taxon>
        <taxon>Pseudomonadati</taxon>
        <taxon>Bacteroidota</taxon>
        <taxon>Bacteroidia</taxon>
        <taxon>Bacteroidales</taxon>
        <taxon>Bacteroidaceae</taxon>
        <taxon>Phocaeicola</taxon>
    </lineage>
</organism>